<evidence type="ECO:0000259" key="2">
    <source>
        <dbReference type="Pfam" id="PF24034"/>
    </source>
</evidence>
<dbReference type="EMBL" id="LNJE01000002">
    <property type="protein sequence ID" value="KYC58503.1"/>
    <property type="molecule type" value="Genomic_DNA"/>
</dbReference>
<organism evidence="3 5">
    <name type="scientific">Candidatus Methanofastidiosum methylothiophilum</name>
    <dbReference type="NCBI Taxonomy" id="1705564"/>
    <lineage>
        <taxon>Archaea</taxon>
        <taxon>Methanobacteriati</taxon>
        <taxon>Methanobacteriota</taxon>
        <taxon>Stenosarchaea group</taxon>
        <taxon>Candidatus Methanofastidiosia</taxon>
        <taxon>Candidatus Methanofastidiosales</taxon>
        <taxon>Candidatus Methanofastidiosaceae</taxon>
        <taxon>Candidatus Methanofastidiosum</taxon>
    </lineage>
</organism>
<dbReference type="SUPFAM" id="SSF46785">
    <property type="entry name" value="Winged helix' DNA-binding domain"/>
    <property type="match status" value="1"/>
</dbReference>
<reference evidence="3 5" key="1">
    <citation type="journal article" date="2016" name="ISME J.">
        <title>Chasing the elusive Euryarchaeota class WSA2: genomes reveal a uniquely fastidious methyl-reducing methanogen.</title>
        <authorList>
            <person name="Nobu M.K."/>
            <person name="Narihiro T."/>
            <person name="Kuroda K."/>
            <person name="Mei R."/>
            <person name="Liu W.T."/>
        </authorList>
    </citation>
    <scope>NUCLEOTIDE SEQUENCE [LARGE SCALE GENOMIC DNA]</scope>
    <source>
        <strain evidence="3">ADurb1013_Bin02101</strain>
        <strain evidence="4">ADurb1213_Bin02801</strain>
    </source>
</reference>
<dbReference type="InterPro" id="IPR036388">
    <property type="entry name" value="WH-like_DNA-bd_sf"/>
</dbReference>
<keyword evidence="1" id="KW-0472">Membrane</keyword>
<evidence type="ECO:0000313" key="5">
    <source>
        <dbReference type="Proteomes" id="UP000092420"/>
    </source>
</evidence>
<evidence type="ECO:0000313" key="3">
    <source>
        <dbReference type="EMBL" id="KYC55462.1"/>
    </source>
</evidence>
<dbReference type="InterPro" id="IPR055767">
    <property type="entry name" value="DUF7343"/>
</dbReference>
<name>A0A150JKI1_9EURY</name>
<comment type="caution">
    <text evidence="3">The sequence shown here is derived from an EMBL/GenBank/DDBJ whole genome shotgun (WGS) entry which is preliminary data.</text>
</comment>
<dbReference type="Proteomes" id="UP000092420">
    <property type="component" value="Unassembled WGS sequence"/>
</dbReference>
<proteinExistence type="predicted"/>
<sequence length="307" mass="35752">MVKKRKGIPKFLFMASIFFFLVLSFPNMFISADTQIEITYLKIDVELMEDRSFKETIDMIIFPKEEINFNLHLPKEYKNLELMHNDMKIEFSDGKTIKLTANELNSIKISYTSLDSIEKRKKDFIYVRELVYPNVKNLIFRIKLPLAYGINNEDISSIIPEPTYLQSDGKRIIVLWEMKSPQTPTMFRVKYNSLVTNNKFDINIFVPFAIFSILLILSGILIFNKTYKNKESELKIPSSLLSEDERIICNILKNEGGTIKQKKLSNLTGFSKAKITKILTNLEKKEVITRDPIGRTFIVTLKKKINH</sequence>
<dbReference type="Pfam" id="PF24034">
    <property type="entry name" value="DUF7343"/>
    <property type="match status" value="1"/>
</dbReference>
<dbReference type="AlphaFoldDB" id="A0A150JKI1"/>
<evidence type="ECO:0000313" key="4">
    <source>
        <dbReference type="EMBL" id="KYC58503.1"/>
    </source>
</evidence>
<feature type="domain" description="DUF7343" evidence="2">
    <location>
        <begin position="240"/>
        <end position="301"/>
    </location>
</feature>
<protein>
    <recommendedName>
        <fullName evidence="2">DUF7343 domain-containing protein</fullName>
    </recommendedName>
</protein>
<accession>A0A150JKI1</accession>
<keyword evidence="1" id="KW-1133">Transmembrane helix</keyword>
<accession>A0A150JMK6</accession>
<accession>A0A150JDY5</accession>
<dbReference type="Gene3D" id="1.10.10.10">
    <property type="entry name" value="Winged helix-like DNA-binding domain superfamily/Winged helix DNA-binding domain"/>
    <property type="match status" value="1"/>
</dbReference>
<evidence type="ECO:0000256" key="1">
    <source>
        <dbReference type="SAM" id="Phobius"/>
    </source>
</evidence>
<feature type="transmembrane region" description="Helical" evidence="1">
    <location>
        <begin position="204"/>
        <end position="223"/>
    </location>
</feature>
<dbReference type="EMBL" id="LNJB01000001">
    <property type="protein sequence ID" value="KYC55462.1"/>
    <property type="molecule type" value="Genomic_DNA"/>
</dbReference>
<keyword evidence="1" id="KW-0812">Transmembrane</keyword>
<gene>
    <name evidence="3" type="ORF">AN188_00114</name>
    <name evidence="4" type="ORF">APG09_00250</name>
</gene>
<dbReference type="InterPro" id="IPR036390">
    <property type="entry name" value="WH_DNA-bd_sf"/>
</dbReference>